<dbReference type="RefSeq" id="WP_186736913.1">
    <property type="nucleotide sequence ID" value="NZ_VFIA01000007.1"/>
</dbReference>
<evidence type="ECO:0008006" key="4">
    <source>
        <dbReference type="Google" id="ProtNLM"/>
    </source>
</evidence>
<feature type="chain" id="PRO_5045917387" description="Carboxypeptidase-like regulatory domain-containing protein" evidence="1">
    <location>
        <begin position="21"/>
        <end position="129"/>
    </location>
</feature>
<feature type="signal peptide" evidence="1">
    <location>
        <begin position="1"/>
        <end position="20"/>
    </location>
</feature>
<evidence type="ECO:0000256" key="1">
    <source>
        <dbReference type="SAM" id="SignalP"/>
    </source>
</evidence>
<organism evidence="2 3">
    <name type="scientific">Spirosoma utsteinense</name>
    <dbReference type="NCBI Taxonomy" id="2585773"/>
    <lineage>
        <taxon>Bacteria</taxon>
        <taxon>Pseudomonadati</taxon>
        <taxon>Bacteroidota</taxon>
        <taxon>Cytophagia</taxon>
        <taxon>Cytophagales</taxon>
        <taxon>Cytophagaceae</taxon>
        <taxon>Spirosoma</taxon>
    </lineage>
</organism>
<dbReference type="Proteomes" id="UP000700732">
    <property type="component" value="Unassembled WGS sequence"/>
</dbReference>
<protein>
    <recommendedName>
        <fullName evidence="4">Carboxypeptidase-like regulatory domain-containing protein</fullName>
    </recommendedName>
</protein>
<dbReference type="InterPro" id="IPR008969">
    <property type="entry name" value="CarboxyPept-like_regulatory"/>
</dbReference>
<name>A0ABR6W3D8_9BACT</name>
<dbReference type="SUPFAM" id="SSF49464">
    <property type="entry name" value="Carboxypeptidase regulatory domain-like"/>
    <property type="match status" value="1"/>
</dbReference>
<keyword evidence="3" id="KW-1185">Reference proteome</keyword>
<sequence length="129" mass="13988">MLLRLLVGLVFTLSLSPVVAQPTYTLSGIVRYSASGQPIGQAAVVLDYDKVTTGTYTDAQGFLATDTRSCLPIVVVRSLGYLPFRTTLNLREHITLTVKLPAVSSQFEEVVITSKGPDRNGRIYNAEPS</sequence>
<reference evidence="2 3" key="1">
    <citation type="submission" date="2019-06" db="EMBL/GenBank/DDBJ databases">
        <title>Spirosoma utsteinense sp. nov. isolated from Antarctic ice-free soils.</title>
        <authorList>
            <person name="Tahon G."/>
        </authorList>
    </citation>
    <scope>NUCLEOTIDE SEQUENCE [LARGE SCALE GENOMIC DNA]</scope>
    <source>
        <strain evidence="2 3">LMG 31447</strain>
    </source>
</reference>
<proteinExistence type="predicted"/>
<dbReference type="EMBL" id="VFIA01000007">
    <property type="protein sequence ID" value="MBC3791114.1"/>
    <property type="molecule type" value="Genomic_DNA"/>
</dbReference>
<evidence type="ECO:0000313" key="2">
    <source>
        <dbReference type="EMBL" id="MBC3791114.1"/>
    </source>
</evidence>
<comment type="caution">
    <text evidence="2">The sequence shown here is derived from an EMBL/GenBank/DDBJ whole genome shotgun (WGS) entry which is preliminary data.</text>
</comment>
<keyword evidence="1" id="KW-0732">Signal</keyword>
<accession>A0ABR6W3D8</accession>
<gene>
    <name evidence="2" type="ORF">FH603_1612</name>
</gene>
<evidence type="ECO:0000313" key="3">
    <source>
        <dbReference type="Proteomes" id="UP000700732"/>
    </source>
</evidence>